<proteinExistence type="predicted"/>
<comment type="caution">
    <text evidence="1">The sequence shown here is derived from an EMBL/GenBank/DDBJ whole genome shotgun (WGS) entry which is preliminary data.</text>
</comment>
<dbReference type="AlphaFoldDB" id="A0A812MMD1"/>
<dbReference type="Proteomes" id="UP000604046">
    <property type="component" value="Unassembled WGS sequence"/>
</dbReference>
<accession>A0A812MMD1</accession>
<gene>
    <name evidence="1" type="ORF">SNAT2548_LOCUS14520</name>
</gene>
<evidence type="ECO:0000313" key="2">
    <source>
        <dbReference type="Proteomes" id="UP000604046"/>
    </source>
</evidence>
<organism evidence="1 2">
    <name type="scientific">Symbiodinium natans</name>
    <dbReference type="NCBI Taxonomy" id="878477"/>
    <lineage>
        <taxon>Eukaryota</taxon>
        <taxon>Sar</taxon>
        <taxon>Alveolata</taxon>
        <taxon>Dinophyceae</taxon>
        <taxon>Suessiales</taxon>
        <taxon>Symbiodiniaceae</taxon>
        <taxon>Symbiodinium</taxon>
    </lineage>
</organism>
<sequence>MAAMSWADLLEQELAMTMAGEDPFESVAEEIIPLMQKDMHPKGNKKERARKAHQEKIKEKKEIDLYKQVKVGEHEKIKKQVDLKEEHVTFVAAMLGCSTCLLKEGGLASQEDLGSCMGLQCLDQIQLWQDCWKEKLEMQNEVKPEMQNARLQAAAGAETEDDIITPEVMPLYFLSPGIHSTYAKVNRFMQQFKAGLRSESLRRASRVGRIARLLQAGLEERRGNIERQQEFLLEDVLPEDSRMSLDLDYLSIPILPQCLPLFADWWQVGGSSVRSDGLPGGLEIANSPYTLRVHVPGGSKARKQSQIGAVFLEELQRDEYMHPVLMPPKSKTDLHIALHSRPMDSDVLARLLTRVLDRYSMYGALGSGLGGYAATCRSDLVLGEEGDACHLKNAKLYPGGWVHHLKAHGFPPVLLPEGYKERQLSQLKGKVEAMVNDLTTIESPKMGGFRVEVRLCPLANTWLRVKQQVEATVRELAHHTVAVEVDRNQILNRATEALEAVEELGLWRQTNGRREHLIPAWKRFAYMRLVHRIGIHNKYSHWRCYKADVQGQLWSNAPGYTEESAGPSPEARPSCELQFNSPLPVGTQMVRLTDDKGRNSCLGRDHGNQFDWDAIASGAGDPRAAELLQRVCNRTKWRKSMGKQCTEFPQFTATGTSGRMVGSLGDNLASATVNLVASGQHDMVNTW</sequence>
<dbReference type="EMBL" id="CAJNDS010001702">
    <property type="protein sequence ID" value="CAE7273620.1"/>
    <property type="molecule type" value="Genomic_DNA"/>
</dbReference>
<protein>
    <submittedName>
        <fullName evidence="1">Uncharacterized protein</fullName>
    </submittedName>
</protein>
<evidence type="ECO:0000313" key="1">
    <source>
        <dbReference type="EMBL" id="CAE7273620.1"/>
    </source>
</evidence>
<keyword evidence="2" id="KW-1185">Reference proteome</keyword>
<name>A0A812MMD1_9DINO</name>
<reference evidence="1" key="1">
    <citation type="submission" date="2021-02" db="EMBL/GenBank/DDBJ databases">
        <authorList>
            <person name="Dougan E. K."/>
            <person name="Rhodes N."/>
            <person name="Thang M."/>
            <person name="Chan C."/>
        </authorList>
    </citation>
    <scope>NUCLEOTIDE SEQUENCE</scope>
</reference>